<evidence type="ECO:0000256" key="8">
    <source>
        <dbReference type="ARBA" id="ARBA00049417"/>
    </source>
</evidence>
<dbReference type="Gene3D" id="3.60.21.10">
    <property type="match status" value="1"/>
</dbReference>
<accession>A0ABQ6BNU3</accession>
<evidence type="ECO:0000313" key="11">
    <source>
        <dbReference type="Proteomes" id="UP001156836"/>
    </source>
</evidence>
<dbReference type="Proteomes" id="UP001156836">
    <property type="component" value="Unassembled WGS sequence"/>
</dbReference>
<comment type="caution">
    <text evidence="10">The sequence shown here is derived from an EMBL/GenBank/DDBJ whole genome shotgun (WGS) entry which is preliminary data.</text>
</comment>
<dbReference type="EMBL" id="BSOZ01000007">
    <property type="protein sequence ID" value="GLS03685.1"/>
    <property type="molecule type" value="Genomic_DNA"/>
</dbReference>
<dbReference type="InterPro" id="IPR004843">
    <property type="entry name" value="Calcineurin-like_PHP"/>
</dbReference>
<feature type="domain" description="Calcineurin-like phosphoesterase" evidence="9">
    <location>
        <begin position="5"/>
        <end position="128"/>
    </location>
</feature>
<dbReference type="InterPro" id="IPR029052">
    <property type="entry name" value="Metallo-depent_PP-like"/>
</dbReference>
<keyword evidence="11" id="KW-1185">Reference proteome</keyword>
<dbReference type="PANTHER" id="PTHR40942:SF4">
    <property type="entry name" value="CYTOCHROME C5"/>
    <property type="match status" value="1"/>
</dbReference>
<comment type="similarity">
    <text evidence="2">Belongs to the Ap4A hydrolase family.</text>
</comment>
<dbReference type="NCBIfam" id="TIGR00668">
    <property type="entry name" value="apaH"/>
    <property type="match status" value="1"/>
</dbReference>
<proteinExistence type="inferred from homology"/>
<keyword evidence="4" id="KW-0378">Hydrolase</keyword>
<gene>
    <name evidence="10" type="primary">apaH</name>
    <name evidence="10" type="ORF">GCM10007860_08300</name>
</gene>
<evidence type="ECO:0000256" key="1">
    <source>
        <dbReference type="ARBA" id="ARBA00003413"/>
    </source>
</evidence>
<protein>
    <recommendedName>
        <fullName evidence="3">bis(5'-nucleosyl)-tetraphosphatase (symmetrical)</fullName>
        <ecNumber evidence="3">3.6.1.41</ecNumber>
    </recommendedName>
    <alternativeName>
        <fullName evidence="6">Ap4A hydrolase</fullName>
    </alternativeName>
    <alternativeName>
        <fullName evidence="5">Diadenosine 5',5'''-P1,P4-tetraphosphate pyrophosphohydrolase</fullName>
    </alternativeName>
    <alternativeName>
        <fullName evidence="7">Diadenosine tetraphosphatase</fullName>
    </alternativeName>
</protein>
<evidence type="ECO:0000313" key="10">
    <source>
        <dbReference type="EMBL" id="GLS03685.1"/>
    </source>
</evidence>
<evidence type="ECO:0000256" key="6">
    <source>
        <dbReference type="ARBA" id="ARBA00032248"/>
    </source>
</evidence>
<dbReference type="Pfam" id="PF00149">
    <property type="entry name" value="Metallophos"/>
    <property type="match status" value="1"/>
</dbReference>
<dbReference type="PIRSF" id="PIRSF000903">
    <property type="entry name" value="B5n-ttraPtase_sm"/>
    <property type="match status" value="1"/>
</dbReference>
<dbReference type="NCBIfam" id="NF001204">
    <property type="entry name" value="PRK00166.1"/>
    <property type="match status" value="1"/>
</dbReference>
<evidence type="ECO:0000259" key="9">
    <source>
        <dbReference type="Pfam" id="PF00149"/>
    </source>
</evidence>
<sequence>MARYAIGDIQGCADELDDLLALIGFRAGSDTLYLVGDLVNRGPSSLEVLRWAHAHQDSVFPVLGNHDLHLLACFAGHASPRGGDTLDAVLAAADGAELCDWLRRQPLMRSLGDIVVVHAGIWPGWTLDQLADACGEVQAALARSAWQPALADMYGNKPSHWLGATSEADRWRFTINACTRMRFVDDAGALQLKYKGELEQAPPGLVPWFDFGRRCATPRVVCGHWSALGLLVRPDIWAIDTGCIWGGQLTAVCLDDGEIAQVTARRAYQAVGEA</sequence>
<evidence type="ECO:0000256" key="2">
    <source>
        <dbReference type="ARBA" id="ARBA00005419"/>
    </source>
</evidence>
<evidence type="ECO:0000256" key="7">
    <source>
        <dbReference type="ARBA" id="ARBA00033210"/>
    </source>
</evidence>
<dbReference type="SUPFAM" id="SSF56300">
    <property type="entry name" value="Metallo-dependent phosphatases"/>
    <property type="match status" value="1"/>
</dbReference>
<dbReference type="EC" id="3.6.1.41" evidence="3"/>
<organism evidence="10 11">
    <name type="scientific">Chitiniphilus shinanonensis</name>
    <dbReference type="NCBI Taxonomy" id="553088"/>
    <lineage>
        <taxon>Bacteria</taxon>
        <taxon>Pseudomonadati</taxon>
        <taxon>Pseudomonadota</taxon>
        <taxon>Betaproteobacteria</taxon>
        <taxon>Neisseriales</taxon>
        <taxon>Chitinibacteraceae</taxon>
        <taxon>Chitiniphilus</taxon>
    </lineage>
</organism>
<comment type="function">
    <text evidence="1">Hydrolyzes diadenosine 5',5'''-P1,P4-tetraphosphate to yield ADP.</text>
</comment>
<evidence type="ECO:0000256" key="5">
    <source>
        <dbReference type="ARBA" id="ARBA00031248"/>
    </source>
</evidence>
<comment type="catalytic activity">
    <reaction evidence="8">
        <text>P(1),P(4)-bis(5'-adenosyl) tetraphosphate + H2O = 2 ADP + 2 H(+)</text>
        <dbReference type="Rhea" id="RHEA:24252"/>
        <dbReference type="ChEBI" id="CHEBI:15377"/>
        <dbReference type="ChEBI" id="CHEBI:15378"/>
        <dbReference type="ChEBI" id="CHEBI:58141"/>
        <dbReference type="ChEBI" id="CHEBI:456216"/>
        <dbReference type="EC" id="3.6.1.41"/>
    </reaction>
</comment>
<name>A0ABQ6BNU3_9NEIS</name>
<dbReference type="InterPro" id="IPR004617">
    <property type="entry name" value="ApaH"/>
</dbReference>
<evidence type="ECO:0000256" key="3">
    <source>
        <dbReference type="ARBA" id="ARBA00012506"/>
    </source>
</evidence>
<dbReference type="PANTHER" id="PTHR40942">
    <property type="match status" value="1"/>
</dbReference>
<reference evidence="11" key="1">
    <citation type="journal article" date="2019" name="Int. J. Syst. Evol. Microbiol.">
        <title>The Global Catalogue of Microorganisms (GCM) 10K type strain sequencing project: providing services to taxonomists for standard genome sequencing and annotation.</title>
        <authorList>
            <consortium name="The Broad Institute Genomics Platform"/>
            <consortium name="The Broad Institute Genome Sequencing Center for Infectious Disease"/>
            <person name="Wu L."/>
            <person name="Ma J."/>
        </authorList>
    </citation>
    <scope>NUCLEOTIDE SEQUENCE [LARGE SCALE GENOMIC DNA]</scope>
    <source>
        <strain evidence="11">NBRC 104970</strain>
    </source>
</reference>
<evidence type="ECO:0000256" key="4">
    <source>
        <dbReference type="ARBA" id="ARBA00022801"/>
    </source>
</evidence>